<evidence type="ECO:0000313" key="4">
    <source>
        <dbReference type="Proteomes" id="UP000030765"/>
    </source>
</evidence>
<feature type="region of interest" description="Disordered" evidence="1">
    <location>
        <begin position="114"/>
        <end position="139"/>
    </location>
</feature>
<dbReference type="EnsemblMetazoa" id="ASIC003963-RA">
    <property type="protein sequence ID" value="ASIC003963-PA"/>
    <property type="gene ID" value="ASIC003963"/>
</dbReference>
<evidence type="ECO:0000313" key="2">
    <source>
        <dbReference type="EMBL" id="KFB36801.1"/>
    </source>
</evidence>
<gene>
    <name evidence="2" type="ORF">ZHAS_00003963</name>
</gene>
<dbReference type="Proteomes" id="UP000030765">
    <property type="component" value="Unassembled WGS sequence"/>
</dbReference>
<evidence type="ECO:0000256" key="1">
    <source>
        <dbReference type="SAM" id="MobiDB-lite"/>
    </source>
</evidence>
<dbReference type="EMBL" id="KE524793">
    <property type="protein sequence ID" value="KFB36801.1"/>
    <property type="molecule type" value="Genomic_DNA"/>
</dbReference>
<sequence length="139" mass="15058">MPAALTDGSLGVSSPANVQEPARLRALISCIHDPQARSLSHGASERARANGYGWVTDNFPFVDAENIRCTRSHQSPVNAVHVFRTGRLVRSRRRICNAQARGGPLVSTASTRFRARPHHHHPALRDPNCGAVPTPNSNA</sequence>
<dbReference type="AlphaFoldDB" id="A0A084VFQ7"/>
<organism evidence="2">
    <name type="scientific">Anopheles sinensis</name>
    <name type="common">Mosquito</name>
    <dbReference type="NCBI Taxonomy" id="74873"/>
    <lineage>
        <taxon>Eukaryota</taxon>
        <taxon>Metazoa</taxon>
        <taxon>Ecdysozoa</taxon>
        <taxon>Arthropoda</taxon>
        <taxon>Hexapoda</taxon>
        <taxon>Insecta</taxon>
        <taxon>Pterygota</taxon>
        <taxon>Neoptera</taxon>
        <taxon>Endopterygota</taxon>
        <taxon>Diptera</taxon>
        <taxon>Nematocera</taxon>
        <taxon>Culicoidea</taxon>
        <taxon>Culicidae</taxon>
        <taxon>Anophelinae</taxon>
        <taxon>Anopheles</taxon>
    </lineage>
</organism>
<reference evidence="3" key="2">
    <citation type="submission" date="2020-05" db="UniProtKB">
        <authorList>
            <consortium name="EnsemblMetazoa"/>
        </authorList>
    </citation>
    <scope>IDENTIFICATION</scope>
</reference>
<accession>A0A084VFQ7</accession>
<evidence type="ECO:0000313" key="3">
    <source>
        <dbReference type="EnsemblMetazoa" id="ASIC003963-PA"/>
    </source>
</evidence>
<proteinExistence type="predicted"/>
<keyword evidence="4" id="KW-1185">Reference proteome</keyword>
<dbReference type="VEuPathDB" id="VectorBase:ASIC003963"/>
<dbReference type="EMBL" id="ATLV01012458">
    <property type="status" value="NOT_ANNOTATED_CDS"/>
    <property type="molecule type" value="Genomic_DNA"/>
</dbReference>
<protein>
    <submittedName>
        <fullName evidence="2 3">Uncharacterized protein</fullName>
    </submittedName>
</protein>
<name>A0A084VFQ7_ANOSI</name>
<reference evidence="2 4" key="1">
    <citation type="journal article" date="2014" name="BMC Genomics">
        <title>Genome sequence of Anopheles sinensis provides insight into genetics basis of mosquito competence for malaria parasites.</title>
        <authorList>
            <person name="Zhou D."/>
            <person name="Zhang D."/>
            <person name="Ding G."/>
            <person name="Shi L."/>
            <person name="Hou Q."/>
            <person name="Ye Y."/>
            <person name="Xu Y."/>
            <person name="Zhou H."/>
            <person name="Xiong C."/>
            <person name="Li S."/>
            <person name="Yu J."/>
            <person name="Hong S."/>
            <person name="Yu X."/>
            <person name="Zou P."/>
            <person name="Chen C."/>
            <person name="Chang X."/>
            <person name="Wang W."/>
            <person name="Lv Y."/>
            <person name="Sun Y."/>
            <person name="Ma L."/>
            <person name="Shen B."/>
            <person name="Zhu C."/>
        </authorList>
    </citation>
    <scope>NUCLEOTIDE SEQUENCE [LARGE SCALE GENOMIC DNA]</scope>
</reference>